<name>W4RKN7_9BACI</name>
<dbReference type="Proteomes" id="UP000018949">
    <property type="component" value="Unassembled WGS sequence"/>
</dbReference>
<dbReference type="Pfam" id="PF09148">
    <property type="entry name" value="DUF1934"/>
    <property type="match status" value="1"/>
</dbReference>
<dbReference type="SUPFAM" id="SSF50814">
    <property type="entry name" value="Lipocalins"/>
    <property type="match status" value="1"/>
</dbReference>
<proteinExistence type="predicted"/>
<dbReference type="AlphaFoldDB" id="W4RKN7"/>
<evidence type="ECO:0000313" key="2">
    <source>
        <dbReference type="Proteomes" id="UP000018949"/>
    </source>
</evidence>
<accession>W4RKN7</accession>
<dbReference type="eggNOG" id="COG4506">
    <property type="taxonomic scope" value="Bacteria"/>
</dbReference>
<gene>
    <name evidence="1" type="ORF">JCM21738_1748</name>
</gene>
<organism evidence="1 2">
    <name type="scientific">Mesobacillus boroniphilus JCM 21738</name>
    <dbReference type="NCBI Taxonomy" id="1294265"/>
    <lineage>
        <taxon>Bacteria</taxon>
        <taxon>Bacillati</taxon>
        <taxon>Bacillota</taxon>
        <taxon>Bacilli</taxon>
        <taxon>Bacillales</taxon>
        <taxon>Bacillaceae</taxon>
        <taxon>Mesobacillus</taxon>
    </lineage>
</organism>
<sequence length="154" mass="17366">MSKPASAEAGQEKGVLTVSSKPAEQIPVKVTVKTVIYSGKEKETFELTTFGRYYKKANSSYLQYDEVMEEGDVHTTVKISGDEVLILRSGAIKMRLLFLLNKKNPGNYQTQYGLLQTSALTKRLDTDFNEMKQEGHVDLLYDMAIQARLRVHTI</sequence>
<keyword evidence="2" id="KW-1185">Reference proteome</keyword>
<reference evidence="1 2" key="1">
    <citation type="submission" date="2013-12" db="EMBL/GenBank/DDBJ databases">
        <title>NBRP : Genome information of microbial organism related human and environment.</title>
        <authorList>
            <person name="Hattori M."/>
            <person name="Oshima K."/>
            <person name="Inaba H."/>
            <person name="Suda W."/>
            <person name="Sakamoto M."/>
            <person name="Iino T."/>
            <person name="Kitahara M."/>
            <person name="Oshida Y."/>
            <person name="Iida T."/>
            <person name="Kudo T."/>
            <person name="Itoh T."/>
            <person name="Ahmed I."/>
            <person name="Ohkuma M."/>
        </authorList>
    </citation>
    <scope>NUCLEOTIDE SEQUENCE [LARGE SCALE GENOMIC DNA]</scope>
    <source>
        <strain evidence="1 2">JCM 21738</strain>
    </source>
</reference>
<dbReference type="InterPro" id="IPR012674">
    <property type="entry name" value="Calycin"/>
</dbReference>
<dbReference type="EMBL" id="BAUW01000015">
    <property type="protein sequence ID" value="GAE44985.1"/>
    <property type="molecule type" value="Genomic_DNA"/>
</dbReference>
<comment type="caution">
    <text evidence="1">The sequence shown here is derived from an EMBL/GenBank/DDBJ whole genome shotgun (WGS) entry which is preliminary data.</text>
</comment>
<dbReference type="Gene3D" id="2.40.128.20">
    <property type="match status" value="1"/>
</dbReference>
<evidence type="ECO:0000313" key="1">
    <source>
        <dbReference type="EMBL" id="GAE44985.1"/>
    </source>
</evidence>
<dbReference type="RefSeq" id="WP_243462926.1">
    <property type="nucleotide sequence ID" value="NZ_BAUW01000015.1"/>
</dbReference>
<protein>
    <submittedName>
        <fullName evidence="1">Uncharacterized protein</fullName>
    </submittedName>
</protein>
<dbReference type="InterPro" id="IPR015231">
    <property type="entry name" value="DUF1934"/>
</dbReference>